<evidence type="ECO:0000259" key="4">
    <source>
        <dbReference type="PROSITE" id="PS50915"/>
    </source>
</evidence>
<feature type="region of interest" description="Disordered" evidence="3">
    <location>
        <begin position="1568"/>
        <end position="1590"/>
    </location>
</feature>
<feature type="domain" description="Beta/gamma crystallin 'Greek key'" evidence="4">
    <location>
        <begin position="2159"/>
        <end position="2201"/>
    </location>
</feature>
<comment type="similarity">
    <text evidence="1">Belongs to the beta/gamma-crystallin family.</text>
</comment>
<dbReference type="EMBL" id="VCAZ01000280">
    <property type="protein sequence ID" value="TTS81760.1"/>
    <property type="molecule type" value="Genomic_DNA"/>
</dbReference>
<dbReference type="PANTHER" id="PTHR11818:SF42">
    <property type="entry name" value="VOLTAGE-GATED HYDROGEN CHANNEL 1"/>
    <property type="match status" value="1"/>
</dbReference>
<gene>
    <name evidence="5" type="ORF">Baya_16270</name>
</gene>
<sequence length="2337" mass="257049">MSAPKTSRFKKIFLSSRSKSQEKQDVEIRDSLPREHAEPVTSPTERKEKKKRFGSLRSRKKPNFEPNSSSSDQLDFPSRHVVQGRVPAEKTSAKKLQFQKVVLGTCNAVKTRVSIDEFQTEDFTMSDGWSLCRRVHVCHQPKPSPSEPVSPTRRHRKEDTSDEQHLFNSEEKGTGVLNRVATFLWRRRQRTSSDGTEESVSPILSPNDPAGLKQASPGGGEVERGFFSDKGSPSVQSVASLVTDGGDLPFADSDSSGSVRNLVVATKREEKDGTELLVAEAKKLRVFLEEISFTDDGPDRHVTQKTIAQCTDIPVKNSAEPKSPEVKKTVLKPVVGGKGIYSALAGVTLSPQSRVESRVESSSTDLFSTEDMGKKTTSRRRSRKLSSGSQEPTSPSKPLSPEAENESALALPSPVQIHKAVWVETHLEEEGSESSSLGQVTPAQQSPVLGFRASLIAREAQDSGSDSSIYQDAVEGKTDEEADTKTEKRRSVKLSTSENLPSLKNVCVEIKKPDQASYDSISESNDAFVKEEAQTKLRLDNDVESPSGLPNNITDPGEDLPDMSGYKRVTSSGVRNQQTAGTSSEDKASSGTNGVSAGKGPAPPVALKTKASMARITSHTEARKEESTKKLAQNGTEKKLSKSPTKDMSHVFTKPADKSKIPKKPAPELLPKPIKKPNTSMLPDTPVSFPVQTREPAQSERSKPSSSNSVTKPQSPTSQPDQSQTKSPVRKEAAVASVDVDLSREPKPSQNKNPKKGKDSKYIVEKTEPPSSPSGLEETKETSDPKEVTKSKPQTPTEKTPKSKTGKLLVSKSSKVNKAEVDNKPHTLTETSQPENISTKDKTTNEMRVIGSKNPKKPKAEGSPTGSRLPRLTPPSTPKQPTEDEFDYREDYSPKQPSFSDPRPTTDDSSLVNGPLSPGKSAECDQAAENAVVKDSSENKPLTPLKHSTKLKSKEEEETLKVKPPVDLQNEVSDQNLEKAKKKQNVNVETKKNISELETSAQVPEEHKDKVRVAKVKDQTVNLEKETQPVSLTTTEPTADLKTSPRDLKERLNVSKEAQNMSLQTDEHTVDLKSLSKVSQKEQDQTEEHSKTSVSEQKIDRPESVPCVDDKIKENKTNLKLTHKVEQEMVKGEPDASVDDKTKDLKTKFKLTQEAEQKPPKASEKSTDLKNPPEVFKKETQAQVVQNEKDTTEITSLSQVSESSKIKTDKMQSIDKKRVPNTDQVSEQKSDKAEKSPKATVENKADLKAQPELSKEAKKGENVSGILDLPPSQASSLEGDKSDKLREGHCKPKDHTQDLTALHQVLNQASSEKTAVEIKPETKANKTQVTETLNVGTSQVKPELSNKGAPPDTDKEKVTLDTVDKISVKPTASVHETKEINQQSNTAQVTPDATKFIGKEQNNEINGLKLNKLSKTTEEAGPREAAKDTKAFKSIDTIVPALKVSEFAKKDIKTKSGNKMELEPLAYGNLCTNQHPVVKKAEQPKVTGQVSSHLEMTTEVKIPSNAIQKHKTDPTKSQKLPIIEKPPPSNTTSKMTAQDFLLASKKLSKNESPSSWLDVDQGFEKKQKKMERKMDCSASNSNLQDTSDEPEDFIRKIKELCSPFSFPPKKHAKSRTFVPPFAMPAIIEDHFEKTFDPEEFKFGIRKSTRPKDPSPAMLIKKKSEDVRNKQLPKRKAAEDSMVFKALVSRQGQDKTDEEKTTESKENGEDQCNSEGPGKVASRLERMSILSNLLNSRKPKTQPEGVSNGVTSPTVSQQVSTLGDTTNLTTLKSEIAPPGQMDVLQHLVIDPGVSGDSLKSPLTPPPLPNFSEIKLPDFLGKFLKMDQESPALGVSQNLETPSKLPAIQTEVSTGVVPDINTGLKTFPEPLKPILPPKPPEQQTKSPSPTHTQITTARGFHKRPGKMVIFQQAQFGGEAYEVFRDVDDATSLQLSPVISLKVVRGCWLLYEKPGFQGRTIALEEGPTELVNMWAEPDPDQEVGPDEIPIPSKPMVIGSIRLAVRDYSLPKIEIYSEPNGMGRLSTFCDDIIELGTFGRPHSAGSIRVHSGVWLVFSDPDFQGLLSVLPEGEYPCPESWGFPSPFVGSLRPLKMGGIKVENPHEVRAVLYEAPLFQGAWVEIDSDVYDVLEADEEEENDEEEQNLVQRKKPTIIGSIKILSGLWVGYAEPGFEGRQYVLEEGEYADCSDWGGLEDELCSLRPIQSDQTAGLPKFKVQLFSEPGFLGDTLVLEESSPFLPAGFHPRSCKVFSGRGRKVMLTDGSSSLLLSGFNGRSQSLVVNGGMKETQLWNLTADGLVRSHLKPELVLEVKGGHQFDKTQVILNTFDEQKPNQRWTVELI</sequence>
<feature type="compositionally biased region" description="Polar residues" evidence="3">
    <location>
        <begin position="1325"/>
        <end position="1340"/>
    </location>
</feature>
<reference evidence="5 6" key="1">
    <citation type="journal article" date="2019" name="Genome Biol. Evol.">
        <title>Whole-Genome Sequencing of the Giant Devil Catfish, Bagarius yarrelli.</title>
        <authorList>
            <person name="Jiang W."/>
            <person name="Lv Y."/>
            <person name="Cheng L."/>
            <person name="Yang K."/>
            <person name="Chao B."/>
            <person name="Wang X."/>
            <person name="Li Y."/>
            <person name="Pan X."/>
            <person name="You X."/>
            <person name="Zhang Y."/>
            <person name="Yang J."/>
            <person name="Li J."/>
            <person name="Zhang X."/>
            <person name="Liu S."/>
            <person name="Sun C."/>
            <person name="Yang J."/>
            <person name="Shi Q."/>
        </authorList>
    </citation>
    <scope>NUCLEOTIDE SEQUENCE [LARGE SCALE GENOMIC DNA]</scope>
    <source>
        <strain evidence="5">JWS20170419001</strain>
        <tissue evidence="5">Muscle</tissue>
    </source>
</reference>
<feature type="compositionally biased region" description="Basic and acidic residues" evidence="3">
    <location>
        <begin position="1278"/>
        <end position="1297"/>
    </location>
</feature>
<feature type="region of interest" description="Disordered" evidence="3">
    <location>
        <begin position="1870"/>
        <end position="1892"/>
    </location>
</feature>
<feature type="compositionally biased region" description="Low complexity" evidence="3">
    <location>
        <begin position="711"/>
        <end position="727"/>
    </location>
</feature>
<keyword evidence="6" id="KW-1185">Reference proteome</keyword>
<name>A0A556VUV1_BAGYA</name>
<feature type="region of interest" description="Disordered" evidence="3">
    <location>
        <begin position="139"/>
        <end position="172"/>
    </location>
</feature>
<feature type="compositionally biased region" description="Basic and acidic residues" evidence="3">
    <location>
        <begin position="474"/>
        <end position="486"/>
    </location>
</feature>
<feature type="region of interest" description="Disordered" evidence="3">
    <location>
        <begin position="189"/>
        <end position="234"/>
    </location>
</feature>
<feature type="compositionally biased region" description="Basic and acidic residues" evidence="3">
    <location>
        <begin position="1415"/>
        <end position="1427"/>
    </location>
</feature>
<feature type="compositionally biased region" description="Polar residues" evidence="3">
    <location>
        <begin position="192"/>
        <end position="204"/>
    </location>
</feature>
<dbReference type="InterPro" id="IPR050252">
    <property type="entry name" value="Beta/Gamma-Crystallin"/>
</dbReference>
<feature type="region of interest" description="Disordered" evidence="3">
    <location>
        <begin position="1016"/>
        <end position="1297"/>
    </location>
</feature>
<feature type="compositionally biased region" description="Polar residues" evidence="3">
    <location>
        <begin position="1743"/>
        <end position="1762"/>
    </location>
</feature>
<feature type="compositionally biased region" description="Low complexity" evidence="3">
    <location>
        <begin position="806"/>
        <end position="816"/>
    </location>
</feature>
<feature type="region of interest" description="Disordered" evidence="3">
    <location>
        <begin position="1311"/>
        <end position="1357"/>
    </location>
</feature>
<feature type="compositionally biased region" description="Basic and acidic residues" evidence="3">
    <location>
        <begin position="1016"/>
        <end position="1027"/>
    </location>
</feature>
<feature type="region of interest" description="Disordered" evidence="3">
    <location>
        <begin position="1642"/>
        <end position="1762"/>
    </location>
</feature>
<feature type="region of interest" description="Disordered" evidence="3">
    <location>
        <begin position="1481"/>
        <end position="1534"/>
    </location>
</feature>
<feature type="compositionally biased region" description="Polar residues" evidence="3">
    <location>
        <begin position="1193"/>
        <end position="1203"/>
    </location>
</feature>
<dbReference type="OrthoDB" id="9895617at2759"/>
<feature type="compositionally biased region" description="Basic and acidic residues" evidence="3">
    <location>
        <begin position="1314"/>
        <end position="1324"/>
    </location>
</feature>
<feature type="compositionally biased region" description="Polar residues" evidence="3">
    <location>
        <begin position="1028"/>
        <end position="1037"/>
    </location>
</feature>
<feature type="compositionally biased region" description="Basic and acidic residues" evidence="3">
    <location>
        <begin position="1079"/>
        <end position="1168"/>
    </location>
</feature>
<feature type="region of interest" description="Disordered" evidence="3">
    <location>
        <begin position="1"/>
        <end position="79"/>
    </location>
</feature>
<dbReference type="SUPFAM" id="SSF49695">
    <property type="entry name" value="gamma-Crystallin-like"/>
    <property type="match status" value="2"/>
</dbReference>
<feature type="compositionally biased region" description="Basic residues" evidence="3">
    <location>
        <begin position="48"/>
        <end position="61"/>
    </location>
</feature>
<feature type="compositionally biased region" description="Polar residues" evidence="3">
    <location>
        <begin position="569"/>
        <end position="595"/>
    </location>
</feature>
<feature type="compositionally biased region" description="Basic and acidic residues" evidence="3">
    <location>
        <begin position="19"/>
        <end position="38"/>
    </location>
</feature>
<feature type="compositionally biased region" description="Basic and acidic residues" evidence="3">
    <location>
        <begin position="1043"/>
        <end position="1054"/>
    </location>
</feature>
<proteinExistence type="inferred from homology"/>
<feature type="domain" description="Beta/gamma crystallin 'Greek key'" evidence="4">
    <location>
        <begin position="2102"/>
        <end position="2158"/>
    </location>
</feature>
<dbReference type="InterPro" id="IPR001064">
    <property type="entry name" value="Beta/gamma_crystallin"/>
</dbReference>
<protein>
    <submittedName>
        <fullName evidence="5">Beta/gamma crystallin domain-containing protein 1</fullName>
    </submittedName>
</protein>
<feature type="compositionally biased region" description="Basic and acidic residues" evidence="3">
    <location>
        <begin position="1204"/>
        <end position="1261"/>
    </location>
</feature>
<dbReference type="Pfam" id="PF00030">
    <property type="entry name" value="Crystall"/>
    <property type="match status" value="3"/>
</dbReference>
<feature type="compositionally biased region" description="Polar residues" evidence="3">
    <location>
        <begin position="828"/>
        <end position="837"/>
    </location>
</feature>
<feature type="compositionally biased region" description="Basic and acidic residues" evidence="3">
    <location>
        <begin position="777"/>
        <end position="790"/>
    </location>
</feature>
<feature type="compositionally biased region" description="Basic and acidic residues" evidence="3">
    <location>
        <begin position="618"/>
        <end position="629"/>
    </location>
</feature>
<dbReference type="Proteomes" id="UP000319801">
    <property type="component" value="Unassembled WGS sequence"/>
</dbReference>
<feature type="domain" description="Beta/gamma crystallin 'Greek key'" evidence="4">
    <location>
        <begin position="1903"/>
        <end position="1942"/>
    </location>
</feature>
<feature type="compositionally biased region" description="Basic and acidic residues" evidence="3">
    <location>
        <begin position="756"/>
        <end position="768"/>
    </location>
</feature>
<dbReference type="PROSITE" id="PS50231">
    <property type="entry name" value="RICIN_B_LECTIN"/>
    <property type="match status" value="1"/>
</dbReference>
<feature type="region of interest" description="Disordered" evidence="3">
    <location>
        <begin position="350"/>
        <end position="443"/>
    </location>
</feature>
<feature type="compositionally biased region" description="Basic and acidic residues" evidence="3">
    <location>
        <begin position="1691"/>
        <end position="1707"/>
    </location>
</feature>
<feature type="domain" description="Beta/gamma crystallin 'Greek key'" evidence="4">
    <location>
        <begin position="2048"/>
        <end position="2090"/>
    </location>
</feature>
<evidence type="ECO:0000313" key="5">
    <source>
        <dbReference type="EMBL" id="TTS81760.1"/>
    </source>
</evidence>
<feature type="region of interest" description="Disordered" evidence="3">
    <location>
        <begin position="532"/>
        <end position="967"/>
    </location>
</feature>
<keyword evidence="2" id="KW-0677">Repeat</keyword>
<evidence type="ECO:0000256" key="1">
    <source>
        <dbReference type="ARBA" id="ARBA00009646"/>
    </source>
</evidence>
<feature type="compositionally biased region" description="Basic and acidic residues" evidence="3">
    <location>
        <begin position="817"/>
        <end position="827"/>
    </location>
</feature>
<feature type="compositionally biased region" description="Basic and acidic residues" evidence="3">
    <location>
        <begin position="157"/>
        <end position="172"/>
    </location>
</feature>
<feature type="compositionally biased region" description="Basic and acidic residues" evidence="3">
    <location>
        <begin position="952"/>
        <end position="961"/>
    </location>
</feature>
<feature type="compositionally biased region" description="Basic and acidic residues" evidence="3">
    <location>
        <begin position="636"/>
        <end position="660"/>
    </location>
</feature>
<evidence type="ECO:0000256" key="2">
    <source>
        <dbReference type="ARBA" id="ARBA00022737"/>
    </source>
</evidence>
<feature type="region of interest" description="Disordered" evidence="3">
    <location>
        <begin position="459"/>
        <end position="497"/>
    </location>
</feature>
<feature type="region of interest" description="Disordered" evidence="3">
    <location>
        <begin position="1408"/>
        <end position="1427"/>
    </location>
</feature>
<dbReference type="SUPFAM" id="SSF50370">
    <property type="entry name" value="Ricin B-like lectins"/>
    <property type="match status" value="1"/>
</dbReference>
<dbReference type="PROSITE" id="PS50915">
    <property type="entry name" value="CRYSTALLIN_BETA_GAMMA"/>
    <property type="match status" value="5"/>
</dbReference>
<dbReference type="InterPro" id="IPR035992">
    <property type="entry name" value="Ricin_B-like_lectins"/>
</dbReference>
<dbReference type="Gene3D" id="2.80.10.50">
    <property type="match status" value="1"/>
</dbReference>
<dbReference type="InterPro" id="IPR011024">
    <property type="entry name" value="G_crystallin-like"/>
</dbReference>
<dbReference type="SMART" id="SM00247">
    <property type="entry name" value="XTALbg"/>
    <property type="match status" value="3"/>
</dbReference>
<dbReference type="Gene3D" id="2.60.20.10">
    <property type="entry name" value="Crystallins"/>
    <property type="match status" value="3"/>
</dbReference>
<accession>A0A556VUV1</accession>
<feature type="compositionally biased region" description="Basic and acidic residues" evidence="3">
    <location>
        <begin position="532"/>
        <end position="541"/>
    </location>
</feature>
<evidence type="ECO:0000313" key="6">
    <source>
        <dbReference type="Proteomes" id="UP000319801"/>
    </source>
</evidence>
<feature type="compositionally biased region" description="Polar residues" evidence="3">
    <location>
        <begin position="1486"/>
        <end position="1495"/>
    </location>
</feature>
<organism evidence="5 6">
    <name type="scientific">Bagarius yarrelli</name>
    <name type="common">Goonch</name>
    <name type="synonym">Bagrus yarrelli</name>
    <dbReference type="NCBI Taxonomy" id="175774"/>
    <lineage>
        <taxon>Eukaryota</taxon>
        <taxon>Metazoa</taxon>
        <taxon>Chordata</taxon>
        <taxon>Craniata</taxon>
        <taxon>Vertebrata</taxon>
        <taxon>Euteleostomi</taxon>
        <taxon>Actinopterygii</taxon>
        <taxon>Neopterygii</taxon>
        <taxon>Teleostei</taxon>
        <taxon>Ostariophysi</taxon>
        <taxon>Siluriformes</taxon>
        <taxon>Sisoridae</taxon>
        <taxon>Sisorinae</taxon>
        <taxon>Bagarius</taxon>
    </lineage>
</organism>
<dbReference type="PANTHER" id="PTHR11818">
    <property type="entry name" value="BETA/GAMMA CRYSTALLIN"/>
    <property type="match status" value="1"/>
</dbReference>
<comment type="caution">
    <text evidence="5">The sequence shown here is derived from an EMBL/GenBank/DDBJ whole genome shotgun (WGS) entry which is preliminary data.</text>
</comment>
<feature type="domain" description="Beta/gamma crystallin 'Greek key'" evidence="4">
    <location>
        <begin position="1943"/>
        <end position="2001"/>
    </location>
</feature>
<evidence type="ECO:0000256" key="3">
    <source>
        <dbReference type="SAM" id="MobiDB-lite"/>
    </source>
</evidence>
<feature type="compositionally biased region" description="Polar residues" evidence="3">
    <location>
        <begin position="1880"/>
        <end position="1892"/>
    </location>
</feature>